<dbReference type="InterPro" id="IPR001387">
    <property type="entry name" value="Cro/C1-type_HTH"/>
</dbReference>
<dbReference type="AlphaFoldDB" id="A0A173SN72"/>
<dbReference type="CDD" id="cd00093">
    <property type="entry name" value="HTH_XRE"/>
    <property type="match status" value="1"/>
</dbReference>
<dbReference type="EMBL" id="CYXM01000004">
    <property type="protein sequence ID" value="CUM91426.1"/>
    <property type="molecule type" value="Genomic_DNA"/>
</dbReference>
<dbReference type="Proteomes" id="UP000286104">
    <property type="component" value="Unassembled WGS sequence"/>
</dbReference>
<evidence type="ECO:0000313" key="2">
    <source>
        <dbReference type="EMBL" id="CUM91426.1"/>
    </source>
</evidence>
<accession>A0A173SN72</accession>
<evidence type="ECO:0000313" key="4">
    <source>
        <dbReference type="Proteomes" id="UP000095673"/>
    </source>
</evidence>
<dbReference type="OrthoDB" id="48775at2"/>
<protein>
    <submittedName>
        <fullName evidence="2">Helix-turn-helix domain</fullName>
    </submittedName>
    <submittedName>
        <fullName evidence="3">XRE family transcriptional regulator</fullName>
    </submittedName>
</protein>
<evidence type="ECO:0000313" key="3">
    <source>
        <dbReference type="EMBL" id="RHC41825.1"/>
    </source>
</evidence>
<organism evidence="2 4">
    <name type="scientific">Agathobacter rectalis</name>
    <dbReference type="NCBI Taxonomy" id="39491"/>
    <lineage>
        <taxon>Bacteria</taxon>
        <taxon>Bacillati</taxon>
        <taxon>Bacillota</taxon>
        <taxon>Clostridia</taxon>
        <taxon>Lachnospirales</taxon>
        <taxon>Lachnospiraceae</taxon>
        <taxon>Agathobacter</taxon>
    </lineage>
</organism>
<reference evidence="3 5" key="2">
    <citation type="submission" date="2018-08" db="EMBL/GenBank/DDBJ databases">
        <title>A genome reference for cultivated species of the human gut microbiota.</title>
        <authorList>
            <person name="Zou Y."/>
            <person name="Xue W."/>
            <person name="Luo G."/>
        </authorList>
    </citation>
    <scope>NUCLEOTIDE SEQUENCE [LARGE SCALE GENOMIC DNA]</scope>
    <source>
        <strain evidence="3 5">AM36-3AA</strain>
    </source>
</reference>
<dbReference type="RefSeq" id="WP_055237820.1">
    <property type="nucleotide sequence ID" value="NZ_CYXM01000004.1"/>
</dbReference>
<dbReference type="SMART" id="SM00530">
    <property type="entry name" value="HTH_XRE"/>
    <property type="match status" value="1"/>
</dbReference>
<dbReference type="EMBL" id="QSHU01000001">
    <property type="protein sequence ID" value="RHC41825.1"/>
    <property type="molecule type" value="Genomic_DNA"/>
</dbReference>
<dbReference type="PROSITE" id="PS50943">
    <property type="entry name" value="HTH_CROC1"/>
    <property type="match status" value="1"/>
</dbReference>
<reference evidence="2 4" key="1">
    <citation type="submission" date="2015-09" db="EMBL/GenBank/DDBJ databases">
        <authorList>
            <consortium name="Pathogen Informatics"/>
        </authorList>
    </citation>
    <scope>NUCLEOTIDE SEQUENCE [LARGE SCALE GENOMIC DNA]</scope>
    <source>
        <strain evidence="2 4">2789STDY5834968</strain>
    </source>
</reference>
<evidence type="ECO:0000313" key="5">
    <source>
        <dbReference type="Proteomes" id="UP000286104"/>
    </source>
</evidence>
<dbReference type="InterPro" id="IPR010982">
    <property type="entry name" value="Lambda_DNA-bd_dom_sf"/>
</dbReference>
<feature type="domain" description="HTH cro/C1-type" evidence="1">
    <location>
        <begin position="6"/>
        <end position="62"/>
    </location>
</feature>
<dbReference type="Pfam" id="PF01381">
    <property type="entry name" value="HTH_3"/>
    <property type="match status" value="1"/>
</dbReference>
<name>A0A173SN72_9FIRM</name>
<dbReference type="Proteomes" id="UP000095673">
    <property type="component" value="Unassembled WGS sequence"/>
</dbReference>
<sequence length="75" mass="8587">MNLELLKSERKAKGYTQKYMAEQLGFKDRSSYCLIENGKCSVDIELANRIASVLDLSERRTFEIFFASKVQVSST</sequence>
<gene>
    <name evidence="3" type="ORF">DW848_00370</name>
    <name evidence="2" type="ORF">ERS852580_01130</name>
</gene>
<dbReference type="Gene3D" id="1.10.260.40">
    <property type="entry name" value="lambda repressor-like DNA-binding domains"/>
    <property type="match status" value="1"/>
</dbReference>
<dbReference type="GO" id="GO:0003677">
    <property type="term" value="F:DNA binding"/>
    <property type="evidence" value="ECO:0007669"/>
    <property type="project" value="InterPro"/>
</dbReference>
<evidence type="ECO:0000259" key="1">
    <source>
        <dbReference type="PROSITE" id="PS50943"/>
    </source>
</evidence>
<proteinExistence type="predicted"/>
<dbReference type="SUPFAM" id="SSF47413">
    <property type="entry name" value="lambda repressor-like DNA-binding domains"/>
    <property type="match status" value="1"/>
</dbReference>